<evidence type="ECO:0000313" key="1">
    <source>
        <dbReference type="EMBL" id="KRY83823.1"/>
    </source>
</evidence>
<reference evidence="1 2" key="1">
    <citation type="submission" date="2015-01" db="EMBL/GenBank/DDBJ databases">
        <title>Evolution of Trichinella species and genotypes.</title>
        <authorList>
            <person name="Korhonen P.K."/>
            <person name="Edoardo P."/>
            <person name="Giuseppe L.R."/>
            <person name="Gasser R.B."/>
        </authorList>
    </citation>
    <scope>NUCLEOTIDE SEQUENCE [LARGE SCALE GENOMIC DNA]</scope>
    <source>
        <strain evidence="1">ISS470</strain>
    </source>
</reference>
<comment type="caution">
    <text evidence="1">The sequence shown here is derived from an EMBL/GenBank/DDBJ whole genome shotgun (WGS) entry which is preliminary data.</text>
</comment>
<evidence type="ECO:0000313" key="2">
    <source>
        <dbReference type="Proteomes" id="UP000054995"/>
    </source>
</evidence>
<name>A0A0V1FDC1_TRIPS</name>
<proteinExistence type="predicted"/>
<dbReference type="EMBL" id="JYDT01000130">
    <property type="protein sequence ID" value="KRY83823.1"/>
    <property type="molecule type" value="Genomic_DNA"/>
</dbReference>
<sequence>MKGETEEKMVVTLQTIYGQNNFPYDLKANAIELVYHEASLLQERTLHLRADMARDIYQLLKNKISTSLSLSNLQINFLPQRPFKFISEAEHAHKPS</sequence>
<protein>
    <submittedName>
        <fullName evidence="1">Uncharacterized protein</fullName>
    </submittedName>
</protein>
<organism evidence="1 2">
    <name type="scientific">Trichinella pseudospiralis</name>
    <name type="common">Parasitic roundworm</name>
    <dbReference type="NCBI Taxonomy" id="6337"/>
    <lineage>
        <taxon>Eukaryota</taxon>
        <taxon>Metazoa</taxon>
        <taxon>Ecdysozoa</taxon>
        <taxon>Nematoda</taxon>
        <taxon>Enoplea</taxon>
        <taxon>Dorylaimia</taxon>
        <taxon>Trichinellida</taxon>
        <taxon>Trichinellidae</taxon>
        <taxon>Trichinella</taxon>
    </lineage>
</organism>
<accession>A0A0V1FDC1</accession>
<dbReference type="AlphaFoldDB" id="A0A0V1FDC1"/>
<gene>
    <name evidence="1" type="ORF">T4D_8563</name>
</gene>
<dbReference type="Proteomes" id="UP000054995">
    <property type="component" value="Unassembled WGS sequence"/>
</dbReference>
<keyword evidence="2" id="KW-1185">Reference proteome</keyword>